<evidence type="ECO:0000313" key="2">
    <source>
        <dbReference type="Proteomes" id="UP000828390"/>
    </source>
</evidence>
<accession>A0A9D3YBM4</accession>
<name>A0A9D3YBM4_DREPO</name>
<reference evidence="1" key="1">
    <citation type="journal article" date="2019" name="bioRxiv">
        <title>The Genome of the Zebra Mussel, Dreissena polymorpha: A Resource for Invasive Species Research.</title>
        <authorList>
            <person name="McCartney M.A."/>
            <person name="Auch B."/>
            <person name="Kono T."/>
            <person name="Mallez S."/>
            <person name="Zhang Y."/>
            <person name="Obille A."/>
            <person name="Becker A."/>
            <person name="Abrahante J.E."/>
            <person name="Garbe J."/>
            <person name="Badalamenti J.P."/>
            <person name="Herman A."/>
            <person name="Mangelson H."/>
            <person name="Liachko I."/>
            <person name="Sullivan S."/>
            <person name="Sone E.D."/>
            <person name="Koren S."/>
            <person name="Silverstein K.A.T."/>
            <person name="Beckman K.B."/>
            <person name="Gohl D.M."/>
        </authorList>
    </citation>
    <scope>NUCLEOTIDE SEQUENCE</scope>
    <source>
        <strain evidence="1">Duluth1</strain>
        <tissue evidence="1">Whole animal</tissue>
    </source>
</reference>
<gene>
    <name evidence="1" type="ORF">DPMN_082889</name>
</gene>
<dbReference type="AlphaFoldDB" id="A0A9D3YBM4"/>
<organism evidence="1 2">
    <name type="scientific">Dreissena polymorpha</name>
    <name type="common">Zebra mussel</name>
    <name type="synonym">Mytilus polymorpha</name>
    <dbReference type="NCBI Taxonomy" id="45954"/>
    <lineage>
        <taxon>Eukaryota</taxon>
        <taxon>Metazoa</taxon>
        <taxon>Spiralia</taxon>
        <taxon>Lophotrochozoa</taxon>
        <taxon>Mollusca</taxon>
        <taxon>Bivalvia</taxon>
        <taxon>Autobranchia</taxon>
        <taxon>Heteroconchia</taxon>
        <taxon>Euheterodonta</taxon>
        <taxon>Imparidentia</taxon>
        <taxon>Neoheterodontei</taxon>
        <taxon>Myida</taxon>
        <taxon>Dreissenoidea</taxon>
        <taxon>Dreissenidae</taxon>
        <taxon>Dreissena</taxon>
    </lineage>
</organism>
<protein>
    <submittedName>
        <fullName evidence="1">Uncharacterized protein</fullName>
    </submittedName>
</protein>
<keyword evidence="2" id="KW-1185">Reference proteome</keyword>
<reference evidence="1" key="2">
    <citation type="submission" date="2020-11" db="EMBL/GenBank/DDBJ databases">
        <authorList>
            <person name="McCartney M.A."/>
            <person name="Auch B."/>
            <person name="Kono T."/>
            <person name="Mallez S."/>
            <person name="Becker A."/>
            <person name="Gohl D.M."/>
            <person name="Silverstein K.A.T."/>
            <person name="Koren S."/>
            <person name="Bechman K.B."/>
            <person name="Herman A."/>
            <person name="Abrahante J.E."/>
            <person name="Garbe J."/>
        </authorList>
    </citation>
    <scope>NUCLEOTIDE SEQUENCE</scope>
    <source>
        <strain evidence="1">Duluth1</strain>
        <tissue evidence="1">Whole animal</tissue>
    </source>
</reference>
<dbReference type="EMBL" id="JAIWYP010000016">
    <property type="protein sequence ID" value="KAH3695430.1"/>
    <property type="molecule type" value="Genomic_DNA"/>
</dbReference>
<dbReference type="Proteomes" id="UP000828390">
    <property type="component" value="Unassembled WGS sequence"/>
</dbReference>
<comment type="caution">
    <text evidence="1">The sequence shown here is derived from an EMBL/GenBank/DDBJ whole genome shotgun (WGS) entry which is preliminary data.</text>
</comment>
<evidence type="ECO:0000313" key="1">
    <source>
        <dbReference type="EMBL" id="KAH3695430.1"/>
    </source>
</evidence>
<proteinExistence type="predicted"/>
<sequence>MTDKKADMKEELFYFLSIYAEVTYVHRSGSIDNHHVTSARYNVTPQGGTTARDTRARAEVHGEHAVFCPHVNLPVKETDVHQHVWHLRAPVQELFPKFGFNLQIIQ</sequence>